<comment type="caution">
    <text evidence="3">The sequence shown here is derived from an EMBL/GenBank/DDBJ whole genome shotgun (WGS) entry which is preliminary data.</text>
</comment>
<dbReference type="InterPro" id="IPR050525">
    <property type="entry name" value="ECM_Assembly_Org"/>
</dbReference>
<organism evidence="3 4">
    <name type="scientific">Porites lobata</name>
    <dbReference type="NCBI Taxonomy" id="104759"/>
    <lineage>
        <taxon>Eukaryota</taxon>
        <taxon>Metazoa</taxon>
        <taxon>Cnidaria</taxon>
        <taxon>Anthozoa</taxon>
        <taxon>Hexacorallia</taxon>
        <taxon>Scleractinia</taxon>
        <taxon>Fungiina</taxon>
        <taxon>Poritidae</taxon>
        <taxon>Porites</taxon>
    </lineage>
</organism>
<feature type="signal peptide" evidence="1">
    <location>
        <begin position="1"/>
        <end position="23"/>
    </location>
</feature>
<reference evidence="3 4" key="1">
    <citation type="submission" date="2022-05" db="EMBL/GenBank/DDBJ databases">
        <authorList>
            <consortium name="Genoscope - CEA"/>
            <person name="William W."/>
        </authorList>
    </citation>
    <scope>NUCLEOTIDE SEQUENCE [LARGE SCALE GENOMIC DNA]</scope>
</reference>
<dbReference type="PANTHER" id="PTHR24020:SF20">
    <property type="entry name" value="PH DOMAIN-CONTAINING PROTEIN"/>
    <property type="match status" value="1"/>
</dbReference>
<proteinExistence type="predicted"/>
<dbReference type="SUPFAM" id="SSF53300">
    <property type="entry name" value="vWA-like"/>
    <property type="match status" value="2"/>
</dbReference>
<keyword evidence="1" id="KW-0732">Signal</keyword>
<dbReference type="SUPFAM" id="SSF82895">
    <property type="entry name" value="TSP-1 type 1 repeat"/>
    <property type="match status" value="2"/>
</dbReference>
<dbReference type="EMBL" id="CALNXK010000475">
    <property type="protein sequence ID" value="CAH3186331.1"/>
    <property type="molecule type" value="Genomic_DNA"/>
</dbReference>
<sequence>MNTLWILAVIILGLSLHVGQVQGNCTEKLDIALLTDTSLSMRKKERTTLYVLASKLIDNYPLSDGGNHYGFITFDRKVKIHHNFGTQLYYNKQAAFKLLMKKKVLLVPGRNQWGTRADIALHKAATELFTSDGGDRPEAKNVLLVLTDGKQFMLKQDQTILPFQNFSESTKTLEDEDVSITVVGILGKNWKAKENKLKMKEMAGNKGRVLMYQDFSALTKHFDDVLAALCPVNGGYTNWTISKCSVTCGGGVRTFTRTCTNPPPANGGKNCSELGPANKTASCNEQGCPVNGNYTEWTLYNCSVTCGGGVGTFKRTCTNPPPTNGGKNCSELGLGPANKTASCNEQECPPSCTAGLDIGILLDKSQSIVKKELEKVITFLKDLVNKFKPAPDEDHFGLITFEGKTATLVFDFTASEFYNNNTLSDKINKIPTKQASDWGTRTDLALQMARDKLFTKKGGDRPDRPNVMLVLTDGNPFRLPKGRIFAKFAKKISRDFQDKRVYIVAVGIGKNINTTTLIQIAGEEQRVVLVEDFEVLLNKTKEIKSSICSD</sequence>
<dbReference type="InterPro" id="IPR002035">
    <property type="entry name" value="VWF_A"/>
</dbReference>
<dbReference type="InterPro" id="IPR000884">
    <property type="entry name" value="TSP1_rpt"/>
</dbReference>
<dbReference type="Gene3D" id="2.20.100.10">
    <property type="entry name" value="Thrombospondin type-1 (TSP1) repeat"/>
    <property type="match status" value="2"/>
</dbReference>
<dbReference type="Pfam" id="PF00090">
    <property type="entry name" value="TSP_1"/>
    <property type="match status" value="2"/>
</dbReference>
<dbReference type="Gene3D" id="3.40.50.410">
    <property type="entry name" value="von Willebrand factor, type A domain"/>
    <property type="match status" value="2"/>
</dbReference>
<dbReference type="PANTHER" id="PTHR24020">
    <property type="entry name" value="COLLAGEN ALPHA"/>
    <property type="match status" value="1"/>
</dbReference>
<dbReference type="InterPro" id="IPR036465">
    <property type="entry name" value="vWFA_dom_sf"/>
</dbReference>
<accession>A0ABN8S3K8</accession>
<evidence type="ECO:0000256" key="1">
    <source>
        <dbReference type="SAM" id="SignalP"/>
    </source>
</evidence>
<gene>
    <name evidence="3" type="ORF">PLOB_00034570</name>
</gene>
<dbReference type="PROSITE" id="PS50234">
    <property type="entry name" value="VWFA"/>
    <property type="match status" value="2"/>
</dbReference>
<evidence type="ECO:0000313" key="3">
    <source>
        <dbReference type="EMBL" id="CAH3186331.1"/>
    </source>
</evidence>
<dbReference type="InterPro" id="IPR036383">
    <property type="entry name" value="TSP1_rpt_sf"/>
</dbReference>
<dbReference type="SMART" id="SM00209">
    <property type="entry name" value="TSP1"/>
    <property type="match status" value="2"/>
</dbReference>
<name>A0ABN8S3K8_9CNID</name>
<feature type="chain" id="PRO_5047317503" description="VWFA domain-containing protein" evidence="1">
    <location>
        <begin position="24"/>
        <end position="550"/>
    </location>
</feature>
<protein>
    <recommendedName>
        <fullName evidence="2">VWFA domain-containing protein</fullName>
    </recommendedName>
</protein>
<feature type="domain" description="VWFA" evidence="2">
    <location>
        <begin position="357"/>
        <end position="547"/>
    </location>
</feature>
<evidence type="ECO:0000313" key="4">
    <source>
        <dbReference type="Proteomes" id="UP001159405"/>
    </source>
</evidence>
<dbReference type="PROSITE" id="PS50092">
    <property type="entry name" value="TSP1"/>
    <property type="match status" value="2"/>
</dbReference>
<keyword evidence="4" id="KW-1185">Reference proteome</keyword>
<dbReference type="CDD" id="cd01450">
    <property type="entry name" value="vWFA_subfamily_ECM"/>
    <property type="match status" value="1"/>
</dbReference>
<feature type="domain" description="VWFA" evidence="2">
    <location>
        <begin position="30"/>
        <end position="225"/>
    </location>
</feature>
<evidence type="ECO:0000259" key="2">
    <source>
        <dbReference type="PROSITE" id="PS50234"/>
    </source>
</evidence>
<dbReference type="Pfam" id="PF00092">
    <property type="entry name" value="VWA"/>
    <property type="match status" value="2"/>
</dbReference>
<dbReference type="Proteomes" id="UP001159405">
    <property type="component" value="Unassembled WGS sequence"/>
</dbReference>
<dbReference type="SMART" id="SM00327">
    <property type="entry name" value="VWA"/>
    <property type="match status" value="2"/>
</dbReference>